<keyword evidence="6" id="KW-0131">Cell cycle</keyword>
<evidence type="ECO:0000256" key="4">
    <source>
        <dbReference type="ARBA" id="ARBA00022989"/>
    </source>
</evidence>
<keyword evidence="1" id="KW-1003">Cell membrane</keyword>
<name>A0A1W1H5Y8_9BACT</name>
<sequence length="87" mass="10223">MVILAFLILYGKNGYLDQRQLNAEEQLMINESRMIEAENQDVELKIERLKSDLSYIEHIARHELGMLAEDELVFRFQDVKQPSENTP</sequence>
<dbReference type="GO" id="GO:0043093">
    <property type="term" value="P:FtsZ-dependent cytokinesis"/>
    <property type="evidence" value="ECO:0007669"/>
    <property type="project" value="TreeGrafter"/>
</dbReference>
<evidence type="ECO:0000256" key="1">
    <source>
        <dbReference type="ARBA" id="ARBA00022475"/>
    </source>
</evidence>
<keyword evidence="8" id="KW-1185">Reference proteome</keyword>
<dbReference type="EMBL" id="FWEV01000024">
    <property type="protein sequence ID" value="SLM27900.1"/>
    <property type="molecule type" value="Genomic_DNA"/>
</dbReference>
<dbReference type="AlphaFoldDB" id="A0A1W1H5Y8"/>
<dbReference type="InterPro" id="IPR007060">
    <property type="entry name" value="FtsL/DivIC"/>
</dbReference>
<evidence type="ECO:0000313" key="7">
    <source>
        <dbReference type="EMBL" id="SLM27900.1"/>
    </source>
</evidence>
<dbReference type="GO" id="GO:0030428">
    <property type="term" value="C:cell septum"/>
    <property type="evidence" value="ECO:0007669"/>
    <property type="project" value="TreeGrafter"/>
</dbReference>
<dbReference type="Pfam" id="PF04977">
    <property type="entry name" value="DivIC"/>
    <property type="match status" value="1"/>
</dbReference>
<keyword evidence="4" id="KW-1133">Transmembrane helix</keyword>
<proteinExistence type="predicted"/>
<dbReference type="STRING" id="1246637.MTBBW1_120021"/>
<evidence type="ECO:0000256" key="2">
    <source>
        <dbReference type="ARBA" id="ARBA00022618"/>
    </source>
</evidence>
<dbReference type="Proteomes" id="UP000191931">
    <property type="component" value="Unassembled WGS sequence"/>
</dbReference>
<evidence type="ECO:0000256" key="3">
    <source>
        <dbReference type="ARBA" id="ARBA00022692"/>
    </source>
</evidence>
<dbReference type="InterPro" id="IPR023081">
    <property type="entry name" value="Cell_div_FtsB"/>
</dbReference>
<reference evidence="7 8" key="1">
    <citation type="submission" date="2017-03" db="EMBL/GenBank/DDBJ databases">
        <authorList>
            <person name="Afonso C.L."/>
            <person name="Miller P.J."/>
            <person name="Scott M.A."/>
            <person name="Spackman E."/>
            <person name="Goraichik I."/>
            <person name="Dimitrov K.M."/>
            <person name="Suarez D.L."/>
            <person name="Swayne D.E."/>
        </authorList>
    </citation>
    <scope>NUCLEOTIDE SEQUENCE [LARGE SCALE GENOMIC DNA]</scope>
    <source>
        <strain evidence="7">PRJEB14757</strain>
    </source>
</reference>
<dbReference type="PANTHER" id="PTHR37485:SF1">
    <property type="entry name" value="CELL DIVISION PROTEIN FTSB"/>
    <property type="match status" value="1"/>
</dbReference>
<dbReference type="PANTHER" id="PTHR37485">
    <property type="entry name" value="CELL DIVISION PROTEIN FTSB"/>
    <property type="match status" value="1"/>
</dbReference>
<evidence type="ECO:0000256" key="6">
    <source>
        <dbReference type="ARBA" id="ARBA00023306"/>
    </source>
</evidence>
<gene>
    <name evidence="7" type="primary">ftsB</name>
    <name evidence="7" type="ORF">MTBBW1_120021</name>
</gene>
<keyword evidence="5" id="KW-0472">Membrane</keyword>
<protein>
    <submittedName>
        <fullName evidence="7">FtsB</fullName>
    </submittedName>
</protein>
<keyword evidence="2" id="KW-0132">Cell division</keyword>
<evidence type="ECO:0000256" key="5">
    <source>
        <dbReference type="ARBA" id="ARBA00023136"/>
    </source>
</evidence>
<keyword evidence="3" id="KW-0812">Transmembrane</keyword>
<accession>A0A1W1H5Y8</accession>
<organism evidence="7 8">
    <name type="scientific">Desulfamplus magnetovallimortis</name>
    <dbReference type="NCBI Taxonomy" id="1246637"/>
    <lineage>
        <taxon>Bacteria</taxon>
        <taxon>Pseudomonadati</taxon>
        <taxon>Thermodesulfobacteriota</taxon>
        <taxon>Desulfobacteria</taxon>
        <taxon>Desulfobacterales</taxon>
        <taxon>Desulfobacteraceae</taxon>
        <taxon>Desulfamplus</taxon>
    </lineage>
</organism>
<evidence type="ECO:0000313" key="8">
    <source>
        <dbReference type="Proteomes" id="UP000191931"/>
    </source>
</evidence>